<evidence type="ECO:0000256" key="2">
    <source>
        <dbReference type="ARBA" id="ARBA00022448"/>
    </source>
</evidence>
<evidence type="ECO:0000313" key="16">
    <source>
        <dbReference type="Proteomes" id="UP001524586"/>
    </source>
</evidence>
<dbReference type="Pfam" id="PF17910">
    <property type="entry name" value="FeoB_Cyto"/>
    <property type="match status" value="1"/>
</dbReference>
<keyword evidence="6" id="KW-0547">Nucleotide-binding</keyword>
<evidence type="ECO:0000259" key="14">
    <source>
        <dbReference type="PROSITE" id="PS51711"/>
    </source>
</evidence>
<keyword evidence="3" id="KW-1003">Cell membrane</keyword>
<comment type="caution">
    <text evidence="15">The sequence shown here is derived from an EMBL/GenBank/DDBJ whole genome shotgun (WGS) entry which is preliminary data.</text>
</comment>
<evidence type="ECO:0000256" key="5">
    <source>
        <dbReference type="ARBA" id="ARBA00022692"/>
    </source>
</evidence>
<keyword evidence="4 13" id="KW-0410">Iron transport</keyword>
<comment type="similarity">
    <text evidence="13">Belongs to the TRAFAC class TrmE-Era-EngA-EngB-Septin-like GTPase superfamily. FeoB GTPase (TC 9.A.8) family.</text>
</comment>
<dbReference type="InterPro" id="IPR003373">
    <property type="entry name" value="Fe2_transport_prot-B"/>
</dbReference>
<dbReference type="PANTHER" id="PTHR43185">
    <property type="entry name" value="FERROUS IRON TRANSPORT PROTEIN B"/>
    <property type="match status" value="1"/>
</dbReference>
<evidence type="ECO:0000313" key="15">
    <source>
        <dbReference type="EMBL" id="MCQ8129675.1"/>
    </source>
</evidence>
<dbReference type="InterPro" id="IPR030389">
    <property type="entry name" value="G_FEOB_dom"/>
</dbReference>
<evidence type="ECO:0000256" key="8">
    <source>
        <dbReference type="ARBA" id="ARBA00023004"/>
    </source>
</evidence>
<dbReference type="NCBIfam" id="NF007105">
    <property type="entry name" value="PRK09554.1"/>
    <property type="match status" value="1"/>
</dbReference>
<accession>A0ABT1U744</accession>
<feature type="domain" description="FeoB-type G" evidence="14">
    <location>
        <begin position="4"/>
        <end position="170"/>
    </location>
</feature>
<evidence type="ECO:0000256" key="9">
    <source>
        <dbReference type="ARBA" id="ARBA00023065"/>
    </source>
</evidence>
<proteinExistence type="inferred from homology"/>
<keyword evidence="9" id="KW-0406">Ion transport</keyword>
<evidence type="ECO:0000256" key="4">
    <source>
        <dbReference type="ARBA" id="ARBA00022496"/>
    </source>
</evidence>
<organism evidence="15 16">
    <name type="scientific">Methylomonas rivi</name>
    <dbReference type="NCBI Taxonomy" id="2952226"/>
    <lineage>
        <taxon>Bacteria</taxon>
        <taxon>Pseudomonadati</taxon>
        <taxon>Pseudomonadota</taxon>
        <taxon>Gammaproteobacteria</taxon>
        <taxon>Methylococcales</taxon>
        <taxon>Methylococcaceae</taxon>
        <taxon>Methylomonas</taxon>
    </lineage>
</organism>
<feature type="transmembrane region" description="Helical" evidence="13">
    <location>
        <begin position="459"/>
        <end position="478"/>
    </location>
</feature>
<dbReference type="InterPro" id="IPR006073">
    <property type="entry name" value="GTP-bd"/>
</dbReference>
<dbReference type="PANTHER" id="PTHR43185:SF1">
    <property type="entry name" value="FE(2+) TRANSPORTER FEOB"/>
    <property type="match status" value="1"/>
</dbReference>
<dbReference type="Pfam" id="PF02421">
    <property type="entry name" value="FeoB_N"/>
    <property type="match status" value="1"/>
</dbReference>
<dbReference type="CDD" id="cd01879">
    <property type="entry name" value="FeoB"/>
    <property type="match status" value="1"/>
</dbReference>
<dbReference type="InterPro" id="IPR005225">
    <property type="entry name" value="Small_GTP-bd"/>
</dbReference>
<dbReference type="Gene3D" id="1.10.287.1770">
    <property type="match status" value="1"/>
</dbReference>
<evidence type="ECO:0000256" key="12">
    <source>
        <dbReference type="NCBIfam" id="TIGR00437"/>
    </source>
</evidence>
<dbReference type="NCBIfam" id="TIGR00231">
    <property type="entry name" value="small_GTP"/>
    <property type="match status" value="1"/>
</dbReference>
<keyword evidence="10 13" id="KW-0342">GTP-binding</keyword>
<evidence type="ECO:0000256" key="1">
    <source>
        <dbReference type="ARBA" id="ARBA00004651"/>
    </source>
</evidence>
<feature type="transmembrane region" description="Helical" evidence="13">
    <location>
        <begin position="678"/>
        <end position="699"/>
    </location>
</feature>
<evidence type="ECO:0000256" key="10">
    <source>
        <dbReference type="ARBA" id="ARBA00023134"/>
    </source>
</evidence>
<dbReference type="EMBL" id="JANIBK010000089">
    <property type="protein sequence ID" value="MCQ8129675.1"/>
    <property type="molecule type" value="Genomic_DNA"/>
</dbReference>
<sequence length="769" mass="84085">MSHDFTVGVVGNPNCGKTTLFNALTGSRQHVGNWPGVTVEKKTGEYQFQGERIAVVDLPGTYSLEADDDSVSLDEKVARDYVASRQADLIINIIDASNIERNLYLTSQLIEMRVPMIIVLNMMDAVKKRGIKIDLDELSRQLSCPVVAVVAATGQGLKELRETIYQACHNPTVPGLSVTYHPAIESSVSSLELELAAHKAHYDLRWLALRLLENDTLAKQLAGPHLQAVAETLRQTIETQTDDEIDILAADARYGLVNQLVKASVCKINEVSRHTTEQIDAVVLNRFLGIPVFLLVMYAMFMFTINIGSAFVDFFDQAVGALLVDGMNTLLTAMHWPDWLVVLLSNGIGGGIQVVATFIPIVGFLFIFLSALEDSGYMSRAAFVMDRFMCVIGLPGKSFVPMIVGFGCNVPAIIATRTLDNQRDRILTNLMNPFMSCGARLPVYALFAAAFFPVGGQNLVFGLYLFGILVAVFTGLIMRHTLLQGEPTPFLMELPTYHLPTLRGIYIKTWDRLKTFIFNAGKVIVPMVLVLNILNSLGTDGSFGQENSEKSVLSQIGRVLTPVFRPMGIREDNWPATVGIFTGVLAKEAVVGTLDALYSQMATAAGQTDEPTFDLQQALLAACQTVPDNLAEIADRLLDPLGLGIANVNDVAAAAEQQEVKIATFGVMQNQFDGQVGAFAYLLFILLYAPCVAATAAIYKETSTGWTLFVVSWTTFLAYLTATLFYQGMTFAEHPATAGFWFALLTLMFVAVISLLRFYGVRHNTGAVS</sequence>
<comment type="subcellular location">
    <subcellularLocation>
        <location evidence="13">Cell inner membrane</location>
        <topology evidence="13">Multi-pass membrane protein</topology>
    </subcellularLocation>
    <subcellularLocation>
        <location evidence="1">Cell membrane</location>
        <topology evidence="1">Multi-pass membrane protein</topology>
    </subcellularLocation>
</comment>
<evidence type="ECO:0000256" key="11">
    <source>
        <dbReference type="ARBA" id="ARBA00023136"/>
    </source>
</evidence>
<dbReference type="Gene3D" id="3.40.50.300">
    <property type="entry name" value="P-loop containing nucleotide triphosphate hydrolases"/>
    <property type="match status" value="1"/>
</dbReference>
<dbReference type="InterPro" id="IPR011640">
    <property type="entry name" value="Fe2_transport_prot_B_C"/>
</dbReference>
<evidence type="ECO:0000256" key="6">
    <source>
        <dbReference type="ARBA" id="ARBA00022741"/>
    </source>
</evidence>
<name>A0ABT1U744_9GAMM</name>
<gene>
    <name evidence="15" type="primary">feoB</name>
    <name evidence="15" type="ORF">NP596_14520</name>
</gene>
<dbReference type="InterPro" id="IPR050860">
    <property type="entry name" value="FeoB_GTPase"/>
</dbReference>
<dbReference type="InterPro" id="IPR011642">
    <property type="entry name" value="Gate_dom"/>
</dbReference>
<keyword evidence="2 13" id="KW-0813">Transport</keyword>
<keyword evidence="7 13" id="KW-1133">Transmembrane helix</keyword>
<feature type="transmembrane region" description="Helical" evidence="13">
    <location>
        <begin position="516"/>
        <end position="534"/>
    </location>
</feature>
<dbReference type="Pfam" id="PF07670">
    <property type="entry name" value="Gate"/>
    <property type="match status" value="2"/>
</dbReference>
<dbReference type="SUPFAM" id="SSF52540">
    <property type="entry name" value="P-loop containing nucleoside triphosphate hydrolases"/>
    <property type="match status" value="1"/>
</dbReference>
<feature type="transmembrane region" description="Helical" evidence="13">
    <location>
        <begin position="706"/>
        <end position="726"/>
    </location>
</feature>
<dbReference type="RefSeq" id="WP_256616108.1">
    <property type="nucleotide sequence ID" value="NZ_JANIBK010000089.1"/>
</dbReference>
<evidence type="ECO:0000256" key="7">
    <source>
        <dbReference type="ARBA" id="ARBA00022989"/>
    </source>
</evidence>
<dbReference type="PROSITE" id="PS51711">
    <property type="entry name" value="G_FEOB"/>
    <property type="match status" value="1"/>
</dbReference>
<dbReference type="InterPro" id="IPR027417">
    <property type="entry name" value="P-loop_NTPase"/>
</dbReference>
<feature type="transmembrane region" description="Helical" evidence="13">
    <location>
        <begin position="738"/>
        <end position="759"/>
    </location>
</feature>
<dbReference type="NCBIfam" id="TIGR00437">
    <property type="entry name" value="feoB"/>
    <property type="match status" value="1"/>
</dbReference>
<evidence type="ECO:0000256" key="13">
    <source>
        <dbReference type="RuleBase" id="RU362098"/>
    </source>
</evidence>
<protein>
    <recommendedName>
        <fullName evidence="12 13">Ferrous iron transport protein B</fullName>
    </recommendedName>
</protein>
<feature type="transmembrane region" description="Helical" evidence="13">
    <location>
        <begin position="348"/>
        <end position="372"/>
    </location>
</feature>
<comment type="function">
    <text evidence="13">Probable transporter of a GTP-driven Fe(2+) uptake system.</text>
</comment>
<keyword evidence="11 13" id="KW-0472">Membrane</keyword>
<dbReference type="PRINTS" id="PR00326">
    <property type="entry name" value="GTP1OBG"/>
</dbReference>
<feature type="transmembrane region" description="Helical" evidence="13">
    <location>
        <begin position="433"/>
        <end position="453"/>
    </location>
</feature>
<reference evidence="15 16" key="1">
    <citation type="submission" date="2022-07" db="EMBL/GenBank/DDBJ databases">
        <title>Methylomonas rivi sp. nov., Methylomonas rosea sp. nov., Methylomonas aureus sp. nov. and Methylomonas subterranea sp. nov., four novel methanotrophs isolated from a freshwater creek and the deep terrestrial subsurface.</title>
        <authorList>
            <person name="Abin C."/>
            <person name="Sankaranarayanan K."/>
            <person name="Garner C."/>
            <person name="Sindelar R."/>
            <person name="Kotary K."/>
            <person name="Garner R."/>
            <person name="Barclay S."/>
            <person name="Lawson P."/>
            <person name="Krumholz L."/>
        </authorList>
    </citation>
    <scope>NUCLEOTIDE SEQUENCE [LARGE SCALE GENOMIC DNA]</scope>
    <source>
        <strain evidence="15 16">WSC-6</strain>
    </source>
</reference>
<evidence type="ECO:0000256" key="3">
    <source>
        <dbReference type="ARBA" id="ARBA00022475"/>
    </source>
</evidence>
<dbReference type="Pfam" id="PF07664">
    <property type="entry name" value="FeoB_C"/>
    <property type="match status" value="1"/>
</dbReference>
<keyword evidence="8 13" id="KW-0408">Iron</keyword>
<dbReference type="InterPro" id="IPR041069">
    <property type="entry name" value="FeoB_Cyto"/>
</dbReference>
<dbReference type="Proteomes" id="UP001524586">
    <property type="component" value="Unassembled WGS sequence"/>
</dbReference>
<keyword evidence="16" id="KW-1185">Reference proteome</keyword>
<keyword evidence="5 13" id="KW-0812">Transmembrane</keyword>
<feature type="transmembrane region" description="Helical" evidence="13">
    <location>
        <begin position="287"/>
        <end position="307"/>
    </location>
</feature>